<feature type="transmembrane region" description="Helical" evidence="12">
    <location>
        <begin position="413"/>
        <end position="435"/>
    </location>
</feature>
<dbReference type="STRING" id="1209931.A0A135SLW7"/>
<dbReference type="PROSITE" id="PS50929">
    <property type="entry name" value="ABC_TM1F"/>
    <property type="match status" value="1"/>
</dbReference>
<dbReference type="CDD" id="cd03244">
    <property type="entry name" value="ABCC_MRP_domain2"/>
    <property type="match status" value="1"/>
</dbReference>
<keyword evidence="5 12" id="KW-0812">Transmembrane</keyword>
<evidence type="ECO:0000256" key="2">
    <source>
        <dbReference type="ARBA" id="ARBA00009726"/>
    </source>
</evidence>
<gene>
    <name evidence="15" type="ORF">CSAL01_11138</name>
</gene>
<comment type="caution">
    <text evidence="15">The sequence shown here is derived from an EMBL/GenBank/DDBJ whole genome shotgun (WGS) entry which is preliminary data.</text>
</comment>
<dbReference type="InterPro" id="IPR036640">
    <property type="entry name" value="ABC1_TM_sf"/>
</dbReference>
<dbReference type="InterPro" id="IPR003593">
    <property type="entry name" value="AAA+_ATPase"/>
</dbReference>
<dbReference type="Gene3D" id="3.40.50.300">
    <property type="entry name" value="P-loop containing nucleotide triphosphate hydrolases"/>
    <property type="match status" value="2"/>
</dbReference>
<reference evidence="15 16" key="1">
    <citation type="submission" date="2014-02" db="EMBL/GenBank/DDBJ databases">
        <title>The genome sequence of Colletotrichum salicis CBS 607.94.</title>
        <authorList>
            <person name="Baroncelli R."/>
            <person name="Thon M.R."/>
        </authorList>
    </citation>
    <scope>NUCLEOTIDE SEQUENCE [LARGE SCALE GENOMIC DNA]</scope>
    <source>
        <strain evidence="15 16">CBS 607.94</strain>
    </source>
</reference>
<name>A0A135SLW7_9PEZI</name>
<feature type="domain" description="ABC transporter" evidence="13">
    <location>
        <begin position="509"/>
        <end position="744"/>
    </location>
</feature>
<dbReference type="SMART" id="SM00382">
    <property type="entry name" value="AAA"/>
    <property type="match status" value="1"/>
</dbReference>
<proteinExistence type="inferred from homology"/>
<evidence type="ECO:0000259" key="13">
    <source>
        <dbReference type="PROSITE" id="PS50893"/>
    </source>
</evidence>
<dbReference type="CDD" id="cd18580">
    <property type="entry name" value="ABC_6TM_ABCC_D2"/>
    <property type="match status" value="1"/>
</dbReference>
<evidence type="ECO:0000256" key="11">
    <source>
        <dbReference type="SAM" id="MobiDB-lite"/>
    </source>
</evidence>
<keyword evidence="8 12" id="KW-1133">Transmembrane helix</keyword>
<evidence type="ECO:0000256" key="8">
    <source>
        <dbReference type="ARBA" id="ARBA00022989"/>
    </source>
</evidence>
<dbReference type="GO" id="GO:0016887">
    <property type="term" value="F:ATP hydrolysis activity"/>
    <property type="evidence" value="ECO:0007669"/>
    <property type="project" value="InterPro"/>
</dbReference>
<evidence type="ECO:0000256" key="10">
    <source>
        <dbReference type="ARBA" id="ARBA00023180"/>
    </source>
</evidence>
<keyword evidence="4" id="KW-1003">Cell membrane</keyword>
<feature type="non-terminal residue" evidence="15">
    <location>
        <position position="1"/>
    </location>
</feature>
<dbReference type="Pfam" id="PF00005">
    <property type="entry name" value="ABC_tran"/>
    <property type="match status" value="2"/>
</dbReference>
<dbReference type="FunFam" id="3.40.50.300:FF:002145">
    <property type="entry name" value="ABC transporter (MsbA subfamily)"/>
    <property type="match status" value="1"/>
</dbReference>
<comment type="subcellular location">
    <subcellularLocation>
        <location evidence="1">Cell membrane</location>
        <topology evidence="1">Multi-pass membrane protein</topology>
    </subcellularLocation>
</comment>
<dbReference type="Pfam" id="PF00664">
    <property type="entry name" value="ABC_membrane"/>
    <property type="match status" value="1"/>
</dbReference>
<dbReference type="InterPro" id="IPR027417">
    <property type="entry name" value="P-loop_NTPase"/>
</dbReference>
<feature type="transmembrane region" description="Helical" evidence="12">
    <location>
        <begin position="191"/>
        <end position="211"/>
    </location>
</feature>
<keyword evidence="9 12" id="KW-0472">Membrane</keyword>
<dbReference type="SUPFAM" id="SSF52540">
    <property type="entry name" value="P-loop containing nucleoside triphosphate hydrolases"/>
    <property type="match status" value="2"/>
</dbReference>
<evidence type="ECO:0000256" key="3">
    <source>
        <dbReference type="ARBA" id="ARBA00022448"/>
    </source>
</evidence>
<evidence type="ECO:0000256" key="1">
    <source>
        <dbReference type="ARBA" id="ARBA00004651"/>
    </source>
</evidence>
<dbReference type="EMBL" id="JFFI01002338">
    <property type="protein sequence ID" value="KXH36914.1"/>
    <property type="molecule type" value="Genomic_DNA"/>
</dbReference>
<accession>A0A135SLW7</accession>
<dbReference type="GO" id="GO:0005886">
    <property type="term" value="C:plasma membrane"/>
    <property type="evidence" value="ECO:0007669"/>
    <property type="project" value="UniProtKB-SubCell"/>
</dbReference>
<evidence type="ECO:0000256" key="9">
    <source>
        <dbReference type="ARBA" id="ARBA00023136"/>
    </source>
</evidence>
<dbReference type="FunFam" id="1.20.1560.10:FF:000066">
    <property type="entry name" value="ABC multidrug transporter (Eurofung)"/>
    <property type="match status" value="1"/>
</dbReference>
<keyword evidence="6" id="KW-0547">Nucleotide-binding</keyword>
<dbReference type="Proteomes" id="UP000070121">
    <property type="component" value="Unassembled WGS sequence"/>
</dbReference>
<evidence type="ECO:0000256" key="5">
    <source>
        <dbReference type="ARBA" id="ARBA00022692"/>
    </source>
</evidence>
<evidence type="ECO:0000256" key="6">
    <source>
        <dbReference type="ARBA" id="ARBA00022741"/>
    </source>
</evidence>
<comment type="similarity">
    <text evidence="2">Belongs to the ABC transporter superfamily. ABCC family. Conjugate transporter (TC 3.A.1.208) subfamily.</text>
</comment>
<dbReference type="InterPro" id="IPR050173">
    <property type="entry name" value="ABC_transporter_C-like"/>
</dbReference>
<dbReference type="GO" id="GO:0140359">
    <property type="term" value="F:ABC-type transporter activity"/>
    <property type="evidence" value="ECO:0007669"/>
    <property type="project" value="InterPro"/>
</dbReference>
<dbReference type="PANTHER" id="PTHR24223:SF404">
    <property type="entry name" value="ABC MULTIDRUG TRANSPORTER (EUROFUNG)-RELATED"/>
    <property type="match status" value="1"/>
</dbReference>
<evidence type="ECO:0000256" key="12">
    <source>
        <dbReference type="SAM" id="Phobius"/>
    </source>
</evidence>
<evidence type="ECO:0000313" key="15">
    <source>
        <dbReference type="EMBL" id="KXH36914.1"/>
    </source>
</evidence>
<dbReference type="SUPFAM" id="SSF90123">
    <property type="entry name" value="ABC transporter transmembrane region"/>
    <property type="match status" value="1"/>
</dbReference>
<evidence type="ECO:0000259" key="14">
    <source>
        <dbReference type="PROSITE" id="PS50929"/>
    </source>
</evidence>
<evidence type="ECO:0000313" key="16">
    <source>
        <dbReference type="Proteomes" id="UP000070121"/>
    </source>
</evidence>
<feature type="compositionally biased region" description="Basic and acidic residues" evidence="11">
    <location>
        <begin position="157"/>
        <end position="167"/>
    </location>
</feature>
<dbReference type="Gene3D" id="1.20.1560.10">
    <property type="entry name" value="ABC transporter type 1, transmembrane domain"/>
    <property type="match status" value="1"/>
</dbReference>
<organism evidence="15 16">
    <name type="scientific">Colletotrichum salicis</name>
    <dbReference type="NCBI Taxonomy" id="1209931"/>
    <lineage>
        <taxon>Eukaryota</taxon>
        <taxon>Fungi</taxon>
        <taxon>Dikarya</taxon>
        <taxon>Ascomycota</taxon>
        <taxon>Pezizomycotina</taxon>
        <taxon>Sordariomycetes</taxon>
        <taxon>Hypocreomycetidae</taxon>
        <taxon>Glomerellales</taxon>
        <taxon>Glomerellaceae</taxon>
        <taxon>Colletotrichum</taxon>
        <taxon>Colletotrichum acutatum species complex</taxon>
    </lineage>
</organism>
<feature type="transmembrane region" description="Helical" evidence="12">
    <location>
        <begin position="231"/>
        <end position="254"/>
    </location>
</feature>
<feature type="region of interest" description="Disordered" evidence="11">
    <location>
        <begin position="140"/>
        <end position="167"/>
    </location>
</feature>
<keyword evidence="7" id="KW-0067">ATP-binding</keyword>
<dbReference type="PANTHER" id="PTHR24223">
    <property type="entry name" value="ATP-BINDING CASSETTE SUB-FAMILY C"/>
    <property type="match status" value="1"/>
</dbReference>
<dbReference type="AlphaFoldDB" id="A0A135SLW7"/>
<dbReference type="OrthoDB" id="6500128at2759"/>
<keyword evidence="10" id="KW-0325">Glycoprotein</keyword>
<dbReference type="InterPro" id="IPR011527">
    <property type="entry name" value="ABC1_TM_dom"/>
</dbReference>
<feature type="transmembrane region" description="Helical" evidence="12">
    <location>
        <begin position="441"/>
        <end position="461"/>
    </location>
</feature>
<sequence>CGLETDLQALQKGDHTIVGSKGANLSGGQKQRIALARAVYSRQKIVVLDDVFSGMDANTAKHVSICLVGTDGLLRRQGAAIIIATHSHELMAVADFIICLDDGRVQELGNPAVLVRGQGYTSRLGLKPSSDAVVEKVQESDDSVAPIEQTATPTNENENHQEQKAHTDIRRKNGEKAVYEYYLKNAGCRAVTLYSVSVVTWIFFSEFSTVWVKWWSEANSVKANTSLGYYFGIYAVFGVLGTLGASLAAWFAFLDITTNTALKLHSDLLKTTMVASFRFLTTTDNGEILNRFSEDMQLLDMHLPSSLVNYTSTAISILAKLVILAVFSQYLGIALPFVATVVYFLQRFYLQTSRQIRLLGIEAKAPLYTYFSESVAGGTTIRAFGWQTQYQERSYRRIDLSQKPSYVQSCIQAWLTFVLNLVVAMLAVVLVGVVVTWHDRFSAGSVGVSLVMVIGFSEVLARLIQSWTKLESSVGAVARIKWFVAETETEHSAGKGRLSSRDWPRSGAVNFSDVVASYGPDAEPILKGVSLSVEVGDHVAICGRSGSGKTSLILSLLQMKDVREGKIEIDGVDLSTLVPSELRSCINVVSQDPFLMPGTIRFNIDPLSAVSDDNDDARITQALERVGLSRYVQEQGGLGAEMDDKAWSAGQKQLLCMARAMLRQCKVLILDEAMSSVDSETEAVMQDVVENEFRDCTVLAVMHRLKHVSRYDTVVLLGDGEVLEIGEPSSLIAGDGRFAELYRMNSN</sequence>
<protein>
    <submittedName>
        <fullName evidence="15">ABC transporter</fullName>
    </submittedName>
</protein>
<keyword evidence="16" id="KW-1185">Reference proteome</keyword>
<dbReference type="InterPro" id="IPR003439">
    <property type="entry name" value="ABC_transporter-like_ATP-bd"/>
</dbReference>
<evidence type="ECO:0000256" key="7">
    <source>
        <dbReference type="ARBA" id="ARBA00022840"/>
    </source>
</evidence>
<feature type="domain" description="ABC transmembrane type-1" evidence="14">
    <location>
        <begin position="207"/>
        <end position="472"/>
    </location>
</feature>
<dbReference type="PROSITE" id="PS50893">
    <property type="entry name" value="ABC_TRANSPORTER_2"/>
    <property type="match status" value="1"/>
</dbReference>
<evidence type="ECO:0000256" key="4">
    <source>
        <dbReference type="ARBA" id="ARBA00022475"/>
    </source>
</evidence>
<dbReference type="GO" id="GO:0005524">
    <property type="term" value="F:ATP binding"/>
    <property type="evidence" value="ECO:0007669"/>
    <property type="project" value="UniProtKB-KW"/>
</dbReference>
<dbReference type="InterPro" id="IPR044726">
    <property type="entry name" value="ABCC_6TM_D2"/>
</dbReference>
<keyword evidence="3" id="KW-0813">Transport</keyword>